<proteinExistence type="inferred from homology"/>
<organism evidence="6 7">
    <name type="scientific">Vanilla planifolia</name>
    <name type="common">Vanilla</name>
    <dbReference type="NCBI Taxonomy" id="51239"/>
    <lineage>
        <taxon>Eukaryota</taxon>
        <taxon>Viridiplantae</taxon>
        <taxon>Streptophyta</taxon>
        <taxon>Embryophyta</taxon>
        <taxon>Tracheophyta</taxon>
        <taxon>Spermatophyta</taxon>
        <taxon>Magnoliopsida</taxon>
        <taxon>Liliopsida</taxon>
        <taxon>Asparagales</taxon>
        <taxon>Orchidaceae</taxon>
        <taxon>Vanilloideae</taxon>
        <taxon>Vanilleae</taxon>
        <taxon>Vanilla</taxon>
    </lineage>
</organism>
<evidence type="ECO:0000256" key="1">
    <source>
        <dbReference type="ARBA" id="ARBA00009995"/>
    </source>
</evidence>
<keyword evidence="3" id="KW-0328">Glycosyltransferase</keyword>
<protein>
    <recommendedName>
        <fullName evidence="4">Glycosyltransferase</fullName>
        <ecNumber evidence="4">2.4.1.-</ecNumber>
    </recommendedName>
</protein>
<dbReference type="SUPFAM" id="SSF53756">
    <property type="entry name" value="UDP-Glycosyltransferase/glycogen phosphorylase"/>
    <property type="match status" value="1"/>
</dbReference>
<dbReference type="Proteomes" id="UP000639772">
    <property type="component" value="Unassembled WGS sequence"/>
</dbReference>
<dbReference type="FunFam" id="3.40.50.2000:FF:000055">
    <property type="entry name" value="Glycosyltransferase"/>
    <property type="match status" value="1"/>
</dbReference>
<dbReference type="Gene3D" id="3.40.50.2000">
    <property type="entry name" value="Glycogen Phosphorylase B"/>
    <property type="match status" value="2"/>
</dbReference>
<gene>
    <name evidence="6" type="ORF">HPP92_027142</name>
</gene>
<dbReference type="Pfam" id="PF00201">
    <property type="entry name" value="UDPGT"/>
    <property type="match status" value="1"/>
</dbReference>
<dbReference type="InterPro" id="IPR002213">
    <property type="entry name" value="UDP_glucos_trans"/>
</dbReference>
<reference evidence="6 7" key="1">
    <citation type="journal article" date="2020" name="Nat. Food">
        <title>A phased Vanilla planifolia genome enables genetic improvement of flavour and production.</title>
        <authorList>
            <person name="Hasing T."/>
            <person name="Tang H."/>
            <person name="Brym M."/>
            <person name="Khazi F."/>
            <person name="Huang T."/>
            <person name="Chambers A.H."/>
        </authorList>
    </citation>
    <scope>NUCLEOTIDE SEQUENCE [LARGE SCALE GENOMIC DNA]</scope>
    <source>
        <tissue evidence="6">Leaf</tissue>
    </source>
</reference>
<dbReference type="CDD" id="cd03784">
    <property type="entry name" value="GT1_Gtf-like"/>
    <property type="match status" value="1"/>
</dbReference>
<dbReference type="PANTHER" id="PTHR11926:SF774">
    <property type="entry name" value="UDP-GLYCOSYLTRANSFERASE 85A1-RELATED"/>
    <property type="match status" value="1"/>
</dbReference>
<dbReference type="InterPro" id="IPR035595">
    <property type="entry name" value="UDP_glycos_trans_CS"/>
</dbReference>
<dbReference type="EMBL" id="JADCNM010000162">
    <property type="protein sequence ID" value="KAG0449710.1"/>
    <property type="molecule type" value="Genomic_DNA"/>
</dbReference>
<evidence type="ECO:0000256" key="3">
    <source>
        <dbReference type="RuleBase" id="RU003718"/>
    </source>
</evidence>
<dbReference type="EC" id="2.4.1.-" evidence="4"/>
<evidence type="ECO:0000313" key="7">
    <source>
        <dbReference type="Proteomes" id="UP000639772"/>
    </source>
</evidence>
<keyword evidence="2 3" id="KW-0808">Transferase</keyword>
<name>A0A835U6J2_VANPL</name>
<dbReference type="PANTHER" id="PTHR11926">
    <property type="entry name" value="GLUCOSYL/GLUCURONOSYL TRANSFERASES"/>
    <property type="match status" value="1"/>
</dbReference>
<evidence type="ECO:0000256" key="2">
    <source>
        <dbReference type="ARBA" id="ARBA00022679"/>
    </source>
</evidence>
<feature type="domain" description="Glycosyltransferase N-terminal" evidence="5">
    <location>
        <begin position="12"/>
        <end position="132"/>
    </location>
</feature>
<dbReference type="InterPro" id="IPR058980">
    <property type="entry name" value="Glyco_transf_N"/>
</dbReference>
<dbReference type="OrthoDB" id="5835829at2759"/>
<dbReference type="FunFam" id="3.40.50.2000:FF:000027">
    <property type="entry name" value="Glycosyltransferase"/>
    <property type="match status" value="1"/>
</dbReference>
<dbReference type="Pfam" id="PF26168">
    <property type="entry name" value="Glyco_transf_N"/>
    <property type="match status" value="1"/>
</dbReference>
<accession>A0A835U6J2</accession>
<dbReference type="PROSITE" id="PS00375">
    <property type="entry name" value="UDPGT"/>
    <property type="match status" value="1"/>
</dbReference>
<sequence length="481" mass="53030">MGSNWPEKPHAVVVPYPSQGHISPMLKLAKLLHSGGFYVTFVNTEFNHDRLLRSQGPAALAGLPDFRYESIPDGLPPSDPNATQDVWALCSSISVNFLSPFLQLLGKLGSPASGDPPVTVIVSDAMMSFCIDAGRNLAIPVTVFWTASACGLMGYLQYSELRRRGIVPFKDESYLENGFLDTPVDWIDPTMKNIRFKDLPSFLRTTDHNDVFFNFLDNSARRAAEADSVIINTFDELELTVLRSLSASFPPIYTIGPIHLLSRRFPPSPLLRSHGSNLWKEEGDCIAWLDSRGPRSVVFVNFGSIAVMTAGQLAEFAWGLAGSGYDFLWVIRADLLTGTAAEGLPPEFVEETRGRGLMVGWCTQEEVLSHPAIGAFLTHAGWNSMLESLAAGVPVMCWPFFAEQTTNCRYAATEWGVGMEIESNVRREEVRRSVRELMAGEKGKEMRRKAAEWKESAARATDNGGTSIVNFVKVLSQLKVG</sequence>
<evidence type="ECO:0000313" key="6">
    <source>
        <dbReference type="EMBL" id="KAG0449710.1"/>
    </source>
</evidence>
<evidence type="ECO:0000256" key="4">
    <source>
        <dbReference type="RuleBase" id="RU362057"/>
    </source>
</evidence>
<dbReference type="AlphaFoldDB" id="A0A835U6J2"/>
<dbReference type="GO" id="GO:0080043">
    <property type="term" value="F:quercetin 3-O-glucosyltransferase activity"/>
    <property type="evidence" value="ECO:0007669"/>
    <property type="project" value="TreeGrafter"/>
</dbReference>
<evidence type="ECO:0000259" key="5">
    <source>
        <dbReference type="Pfam" id="PF26168"/>
    </source>
</evidence>
<comment type="similarity">
    <text evidence="1 3">Belongs to the UDP-glycosyltransferase family.</text>
</comment>
<comment type="caution">
    <text evidence="6">The sequence shown here is derived from an EMBL/GenBank/DDBJ whole genome shotgun (WGS) entry which is preliminary data.</text>
</comment>
<dbReference type="GO" id="GO:0080044">
    <property type="term" value="F:quercetin 7-O-glucosyltransferase activity"/>
    <property type="evidence" value="ECO:0007669"/>
    <property type="project" value="TreeGrafter"/>
</dbReference>